<evidence type="ECO:0000256" key="4">
    <source>
        <dbReference type="ARBA" id="ARBA00022692"/>
    </source>
</evidence>
<dbReference type="PANTHER" id="PTHR45624:SF10">
    <property type="entry name" value="SLC (SOLUTE CARRIER) HOMOLOG"/>
    <property type="match status" value="1"/>
</dbReference>
<dbReference type="InterPro" id="IPR050567">
    <property type="entry name" value="Mitochondrial_Carrier"/>
</dbReference>
<dbReference type="Proteomes" id="UP001295684">
    <property type="component" value="Unassembled WGS sequence"/>
</dbReference>
<evidence type="ECO:0000256" key="7">
    <source>
        <dbReference type="ARBA" id="ARBA00023128"/>
    </source>
</evidence>
<comment type="similarity">
    <text evidence="2 10">Belongs to the mitochondrial carrier (TC 2.A.29) family.</text>
</comment>
<feature type="transmembrane region" description="Helical" evidence="11">
    <location>
        <begin position="149"/>
        <end position="169"/>
    </location>
</feature>
<keyword evidence="5" id="KW-0677">Repeat</keyword>
<name>A0AAD1XJH2_EUPCR</name>
<dbReference type="PROSITE" id="PS50920">
    <property type="entry name" value="SOLCAR"/>
    <property type="match status" value="2"/>
</dbReference>
<feature type="transmembrane region" description="Helical" evidence="11">
    <location>
        <begin position="107"/>
        <end position="129"/>
    </location>
</feature>
<gene>
    <name evidence="12" type="ORF">ECRASSUSDP1_LOCUS15227</name>
</gene>
<keyword evidence="3 10" id="KW-0813">Transport</keyword>
<evidence type="ECO:0000256" key="11">
    <source>
        <dbReference type="SAM" id="Phobius"/>
    </source>
</evidence>
<keyword evidence="13" id="KW-1185">Reference proteome</keyword>
<dbReference type="GO" id="GO:0022857">
    <property type="term" value="F:transmembrane transporter activity"/>
    <property type="evidence" value="ECO:0007669"/>
    <property type="project" value="TreeGrafter"/>
</dbReference>
<keyword evidence="4 9" id="KW-0812">Transmembrane</keyword>
<keyword evidence="6 11" id="KW-1133">Transmembrane helix</keyword>
<keyword evidence="8 9" id="KW-0472">Membrane</keyword>
<comment type="subcellular location">
    <subcellularLocation>
        <location evidence="1">Mitochondrion membrane</location>
        <topology evidence="1">Multi-pass membrane protein</topology>
    </subcellularLocation>
</comment>
<evidence type="ECO:0000313" key="13">
    <source>
        <dbReference type="Proteomes" id="UP001295684"/>
    </source>
</evidence>
<dbReference type="InterPro" id="IPR023395">
    <property type="entry name" value="MCP_dom_sf"/>
</dbReference>
<dbReference type="GO" id="GO:0031966">
    <property type="term" value="C:mitochondrial membrane"/>
    <property type="evidence" value="ECO:0007669"/>
    <property type="project" value="UniProtKB-SubCell"/>
</dbReference>
<evidence type="ECO:0000256" key="3">
    <source>
        <dbReference type="ARBA" id="ARBA00022448"/>
    </source>
</evidence>
<evidence type="ECO:0000256" key="8">
    <source>
        <dbReference type="ARBA" id="ARBA00023136"/>
    </source>
</evidence>
<evidence type="ECO:0000256" key="10">
    <source>
        <dbReference type="RuleBase" id="RU000488"/>
    </source>
</evidence>
<organism evidence="12 13">
    <name type="scientific">Euplotes crassus</name>
    <dbReference type="NCBI Taxonomy" id="5936"/>
    <lineage>
        <taxon>Eukaryota</taxon>
        <taxon>Sar</taxon>
        <taxon>Alveolata</taxon>
        <taxon>Ciliophora</taxon>
        <taxon>Intramacronucleata</taxon>
        <taxon>Spirotrichea</taxon>
        <taxon>Hypotrichia</taxon>
        <taxon>Euplotida</taxon>
        <taxon>Euplotidae</taxon>
        <taxon>Moneuplotes</taxon>
    </lineage>
</organism>
<evidence type="ECO:0008006" key="14">
    <source>
        <dbReference type="Google" id="ProtNLM"/>
    </source>
</evidence>
<evidence type="ECO:0000256" key="6">
    <source>
        <dbReference type="ARBA" id="ARBA00022989"/>
    </source>
</evidence>
<proteinExistence type="inferred from homology"/>
<dbReference type="InterPro" id="IPR018108">
    <property type="entry name" value="MCP_transmembrane"/>
</dbReference>
<dbReference type="EMBL" id="CAMPGE010015245">
    <property type="protein sequence ID" value="CAI2373878.1"/>
    <property type="molecule type" value="Genomic_DNA"/>
</dbReference>
<feature type="repeat" description="Solcar" evidence="9">
    <location>
        <begin position="53"/>
        <end position="136"/>
    </location>
</feature>
<dbReference type="SUPFAM" id="SSF103506">
    <property type="entry name" value="Mitochondrial carrier"/>
    <property type="match status" value="1"/>
</dbReference>
<accession>A0AAD1XJH2</accession>
<evidence type="ECO:0000256" key="1">
    <source>
        <dbReference type="ARBA" id="ARBA00004225"/>
    </source>
</evidence>
<comment type="caution">
    <text evidence="12">The sequence shown here is derived from an EMBL/GenBank/DDBJ whole genome shotgun (WGS) entry which is preliminary data.</text>
</comment>
<dbReference type="AlphaFoldDB" id="A0AAD1XJH2"/>
<feature type="repeat" description="Solcar" evidence="9">
    <location>
        <begin position="146"/>
        <end position="232"/>
    </location>
</feature>
<protein>
    <recommendedName>
        <fullName evidence="14">Mitochondrial carrier protein</fullName>
    </recommendedName>
</protein>
<keyword evidence="7" id="KW-0496">Mitochondrion</keyword>
<dbReference type="Pfam" id="PF00153">
    <property type="entry name" value="Mito_carr"/>
    <property type="match status" value="2"/>
</dbReference>
<evidence type="ECO:0000313" key="12">
    <source>
        <dbReference type="EMBL" id="CAI2373878.1"/>
    </source>
</evidence>
<evidence type="ECO:0000256" key="9">
    <source>
        <dbReference type="PROSITE-ProRule" id="PRU00282"/>
    </source>
</evidence>
<sequence length="329" mass="37538">MRNFFAMKARLQKYPLGKRFTDACVLHKRRLYVFGAFSTLYTGALVKYRNHESKVIRIALAGSLSSMICEVLFHLADTVNIRAKLYNEKCSSIKVYKSIMQNEGINGLCKGISATFYGSIIAGLMYFALYKQFKEWLFKLGDGQLSPCFVFLISAFSAQSLTLLFYYPYNLFKCRLQTSNETYRYRNLVHAFEKEITENGIKSLYKGCSPFLVMFSTTIAIQFAVYESYLRYVSRWYSGNYQKHELAHIINASFIAGAIGHAVTNGLEVITVTKQCVPETSIKSIIHKERFGLLTKGIGARVWYQSTQSIVFFSAVAYIGKLYNVSIEE</sequence>
<reference evidence="12" key="1">
    <citation type="submission" date="2023-07" db="EMBL/GenBank/DDBJ databases">
        <authorList>
            <consortium name="AG Swart"/>
            <person name="Singh M."/>
            <person name="Singh A."/>
            <person name="Seah K."/>
            <person name="Emmerich C."/>
        </authorList>
    </citation>
    <scope>NUCLEOTIDE SEQUENCE</scope>
    <source>
        <strain evidence="12">DP1</strain>
    </source>
</reference>
<evidence type="ECO:0000256" key="2">
    <source>
        <dbReference type="ARBA" id="ARBA00006375"/>
    </source>
</evidence>
<dbReference type="PANTHER" id="PTHR45624">
    <property type="entry name" value="MITOCHONDRIAL BASIC AMINO ACIDS TRANSPORTER-RELATED"/>
    <property type="match status" value="1"/>
</dbReference>
<evidence type="ECO:0000256" key="5">
    <source>
        <dbReference type="ARBA" id="ARBA00022737"/>
    </source>
</evidence>
<dbReference type="Gene3D" id="1.50.40.10">
    <property type="entry name" value="Mitochondrial carrier domain"/>
    <property type="match status" value="1"/>
</dbReference>